<evidence type="ECO:0000313" key="1">
    <source>
        <dbReference type="EMBL" id="CRY81355.1"/>
    </source>
</evidence>
<dbReference type="EMBL" id="LN868939">
    <property type="protein sequence ID" value="CRY81355.1"/>
    <property type="molecule type" value="Genomic_DNA"/>
</dbReference>
<name>A0A0H5P0B6_NOCFR</name>
<keyword evidence="1" id="KW-0614">Plasmid</keyword>
<sequence length="152" mass="16377">MFERCHTPHEAALVLRHRYGLPVQLLAGRPVVTTGSVLGALVMPPALGRDVLVTLATPFPVPVVADPGERTWTFLVTPPSPAAPVDVRVRRGLAEHQVTVVPGGRHVLLPTTDSPRGRHWVGEPDPEVLRMPARSSVIEAVHRVTSLPAASR</sequence>
<dbReference type="AlphaFoldDB" id="A0A0H5P0B6"/>
<reference evidence="2" key="1">
    <citation type="submission" date="2015-03" db="EMBL/GenBank/DDBJ databases">
        <authorList>
            <consortium name="Pathogen Informatics"/>
        </authorList>
    </citation>
    <scope>NUCLEOTIDE SEQUENCE [LARGE SCALE GENOMIC DNA]</scope>
    <source>
        <strain evidence="2">NCTC11134</strain>
        <plasmid evidence="2">2</plasmid>
    </source>
</reference>
<protein>
    <submittedName>
        <fullName evidence="1">Uncharacterized protein</fullName>
    </submittedName>
</protein>
<dbReference type="KEGG" id="nfr:ERS450000_04372"/>
<geneLocation type="plasmid" evidence="1">
    <name>2</name>
</geneLocation>
<dbReference type="Proteomes" id="UP000057820">
    <property type="component" value="Plasmid 2"/>
</dbReference>
<dbReference type="RefSeq" id="WP_060594003.1">
    <property type="nucleotide sequence ID" value="NZ_CP031418.1"/>
</dbReference>
<accession>A0A0H5P0B6</accession>
<proteinExistence type="predicted"/>
<evidence type="ECO:0000313" key="2">
    <source>
        <dbReference type="Proteomes" id="UP000057820"/>
    </source>
</evidence>
<organism evidence="1 2">
    <name type="scientific">Nocardia farcinica</name>
    <dbReference type="NCBI Taxonomy" id="37329"/>
    <lineage>
        <taxon>Bacteria</taxon>
        <taxon>Bacillati</taxon>
        <taxon>Actinomycetota</taxon>
        <taxon>Actinomycetes</taxon>
        <taxon>Mycobacteriales</taxon>
        <taxon>Nocardiaceae</taxon>
        <taxon>Nocardia</taxon>
    </lineage>
</organism>
<gene>
    <name evidence="1" type="ORF">ERS450000_04372</name>
</gene>